<feature type="repeat" description="ANK" evidence="3">
    <location>
        <begin position="7"/>
        <end position="39"/>
    </location>
</feature>
<dbReference type="EMBL" id="JAZBJZ010000021">
    <property type="protein sequence ID" value="MEE3716544.1"/>
    <property type="molecule type" value="Genomic_DNA"/>
</dbReference>
<evidence type="ECO:0000256" key="3">
    <source>
        <dbReference type="PROSITE-ProRule" id="PRU00023"/>
    </source>
</evidence>
<dbReference type="SUPFAM" id="SSF48403">
    <property type="entry name" value="Ankyrin repeat"/>
    <property type="match status" value="1"/>
</dbReference>
<proteinExistence type="predicted"/>
<accession>A0AAW9PQB6</accession>
<gene>
    <name evidence="4" type="ORF">V2H45_07285</name>
</gene>
<reference evidence="4" key="1">
    <citation type="submission" date="2024-01" db="EMBL/GenBank/DDBJ databases">
        <title>Bank of Algae and Cyanobacteria of the Azores (BACA) strain genomes.</title>
        <authorList>
            <person name="Luz R."/>
            <person name="Cordeiro R."/>
            <person name="Fonseca A."/>
            <person name="Goncalves V."/>
        </authorList>
    </citation>
    <scope>NUCLEOTIDE SEQUENCE</scope>
    <source>
        <strain evidence="4">BACA0141</strain>
    </source>
</reference>
<dbReference type="PROSITE" id="PS50088">
    <property type="entry name" value="ANK_REPEAT"/>
    <property type="match status" value="4"/>
</dbReference>
<protein>
    <submittedName>
        <fullName evidence="4">Ankyrin repeat domain-containing protein</fullName>
    </submittedName>
</protein>
<dbReference type="AlphaFoldDB" id="A0AAW9PQB6"/>
<dbReference type="Pfam" id="PF00023">
    <property type="entry name" value="Ank"/>
    <property type="match status" value="3"/>
</dbReference>
<dbReference type="Gene3D" id="1.25.40.20">
    <property type="entry name" value="Ankyrin repeat-containing domain"/>
    <property type="match status" value="4"/>
</dbReference>
<feature type="repeat" description="ANK" evidence="3">
    <location>
        <begin position="278"/>
        <end position="310"/>
    </location>
</feature>
<dbReference type="RefSeq" id="WP_330482972.1">
    <property type="nucleotide sequence ID" value="NZ_JAZBJZ010000021.1"/>
</dbReference>
<dbReference type="Pfam" id="PF12796">
    <property type="entry name" value="Ank_2"/>
    <property type="match status" value="2"/>
</dbReference>
<keyword evidence="1" id="KW-0677">Repeat</keyword>
<keyword evidence="2 3" id="KW-0040">ANK repeat</keyword>
<feature type="repeat" description="ANK" evidence="3">
    <location>
        <begin position="171"/>
        <end position="203"/>
    </location>
</feature>
<organism evidence="4 5">
    <name type="scientific">Tumidithrix elongata BACA0141</name>
    <dbReference type="NCBI Taxonomy" id="2716417"/>
    <lineage>
        <taxon>Bacteria</taxon>
        <taxon>Bacillati</taxon>
        <taxon>Cyanobacteriota</taxon>
        <taxon>Cyanophyceae</taxon>
        <taxon>Pseudanabaenales</taxon>
        <taxon>Pseudanabaenaceae</taxon>
        <taxon>Tumidithrix</taxon>
        <taxon>Tumidithrix elongata</taxon>
    </lineage>
</organism>
<dbReference type="GO" id="GO:0085020">
    <property type="term" value="P:protein K6-linked ubiquitination"/>
    <property type="evidence" value="ECO:0007669"/>
    <property type="project" value="TreeGrafter"/>
</dbReference>
<evidence type="ECO:0000256" key="2">
    <source>
        <dbReference type="ARBA" id="ARBA00023043"/>
    </source>
</evidence>
<dbReference type="PANTHER" id="PTHR24171:SF8">
    <property type="entry name" value="BRCA1-ASSOCIATED RING DOMAIN PROTEIN 1"/>
    <property type="match status" value="1"/>
</dbReference>
<evidence type="ECO:0000313" key="5">
    <source>
        <dbReference type="Proteomes" id="UP001333818"/>
    </source>
</evidence>
<comment type="caution">
    <text evidence="4">The sequence shown here is derived from an EMBL/GenBank/DDBJ whole genome shotgun (WGS) entry which is preliminary data.</text>
</comment>
<keyword evidence="5" id="KW-1185">Reference proteome</keyword>
<dbReference type="InterPro" id="IPR036770">
    <property type="entry name" value="Ankyrin_rpt-contain_sf"/>
</dbReference>
<dbReference type="InterPro" id="IPR002110">
    <property type="entry name" value="Ankyrin_rpt"/>
</dbReference>
<dbReference type="GO" id="GO:0004842">
    <property type="term" value="F:ubiquitin-protein transferase activity"/>
    <property type="evidence" value="ECO:0007669"/>
    <property type="project" value="TreeGrafter"/>
</dbReference>
<evidence type="ECO:0000313" key="4">
    <source>
        <dbReference type="EMBL" id="MEE3716544.1"/>
    </source>
</evidence>
<dbReference type="SMART" id="SM00248">
    <property type="entry name" value="ANK"/>
    <property type="match status" value="10"/>
</dbReference>
<feature type="repeat" description="ANK" evidence="3">
    <location>
        <begin position="392"/>
        <end position="424"/>
    </location>
</feature>
<dbReference type="PROSITE" id="PS50297">
    <property type="entry name" value="ANK_REP_REGION"/>
    <property type="match status" value="3"/>
</dbReference>
<dbReference type="PANTHER" id="PTHR24171">
    <property type="entry name" value="ANKYRIN REPEAT DOMAIN-CONTAINING PROTEIN 39-RELATED"/>
    <property type="match status" value="1"/>
</dbReference>
<evidence type="ECO:0000256" key="1">
    <source>
        <dbReference type="ARBA" id="ARBA00022737"/>
    </source>
</evidence>
<name>A0AAW9PQB6_9CYAN</name>
<sequence length="467" mass="51872">MKTHYFNLDSPLHRSAFFGDTEGLSYLLELGADINSTISLSLDEYPFFHRLTPLMLAAWSTAGATVDTLRWLIEHGANPYIKSKAEVTAARYAMLNPSWWKDPEQRTKADRSDRLQYLLSLGIDPMETAWNDSTLLTEACTLGDSNCVALLLNAHASANPVISENEANVSSSQIPLFCAAKSGSAECVRLLLQAGAEVNTRDTRKSTALMYAKNVDVAQTLLDGGIDLYAKYELDDMRFDALDCILHNNHEDSDFEEFSKIVAYLIHAGLDIEKKDDRGNTRLWDAAFSGNEAAINCLLEHGANPHAKSHQGSSPLHAVCWSTDRPFLSDWQPWQTEIRIIERLLVAKIDINVRDDMSWTPIHEAVFGDGGYLTALKTLLKHGADPNALTHNGITPLMLAAMEGELECMQTLLSAGADLTRKDSKGLTAADYAIEHYEKLLTEGNTRYEGSLDYLLQRASECIWLLK</sequence>
<dbReference type="Proteomes" id="UP001333818">
    <property type="component" value="Unassembled WGS sequence"/>
</dbReference>